<evidence type="ECO:0000313" key="3">
    <source>
        <dbReference type="EMBL" id="KAK3235972.1"/>
    </source>
</evidence>
<protein>
    <submittedName>
        <fullName evidence="3">Uncharacterized protein</fullName>
    </submittedName>
</protein>
<dbReference type="PANTHER" id="PTHR33472">
    <property type="entry name" value="OS01G0106600 PROTEIN"/>
    <property type="match status" value="1"/>
</dbReference>
<feature type="region of interest" description="Disordered" evidence="1">
    <location>
        <begin position="827"/>
        <end position="854"/>
    </location>
</feature>
<feature type="region of interest" description="Disordered" evidence="1">
    <location>
        <begin position="859"/>
        <end position="878"/>
    </location>
</feature>
<name>A0AAE0EQ60_9CHLO</name>
<organism evidence="3 4">
    <name type="scientific">Cymbomonas tetramitiformis</name>
    <dbReference type="NCBI Taxonomy" id="36881"/>
    <lineage>
        <taxon>Eukaryota</taxon>
        <taxon>Viridiplantae</taxon>
        <taxon>Chlorophyta</taxon>
        <taxon>Pyramimonadophyceae</taxon>
        <taxon>Pyramimonadales</taxon>
        <taxon>Pyramimonadaceae</taxon>
        <taxon>Cymbomonas</taxon>
    </lineage>
</organism>
<keyword evidence="2" id="KW-0472">Membrane</keyword>
<evidence type="ECO:0000256" key="2">
    <source>
        <dbReference type="SAM" id="Phobius"/>
    </source>
</evidence>
<dbReference type="EMBL" id="LGRX02035185">
    <property type="protein sequence ID" value="KAK3235972.1"/>
    <property type="molecule type" value="Genomic_DNA"/>
</dbReference>
<feature type="region of interest" description="Disordered" evidence="1">
    <location>
        <begin position="959"/>
        <end position="1007"/>
    </location>
</feature>
<feature type="region of interest" description="Disordered" evidence="1">
    <location>
        <begin position="322"/>
        <end position="359"/>
    </location>
</feature>
<accession>A0AAE0EQ60</accession>
<keyword evidence="4" id="KW-1185">Reference proteome</keyword>
<feature type="compositionally biased region" description="Pro residues" evidence="1">
    <location>
        <begin position="253"/>
        <end position="270"/>
    </location>
</feature>
<dbReference type="InterPro" id="IPR011042">
    <property type="entry name" value="6-blade_b-propeller_TolB-like"/>
</dbReference>
<keyword evidence="2" id="KW-0812">Transmembrane</keyword>
<feature type="region of interest" description="Disordered" evidence="1">
    <location>
        <begin position="1"/>
        <end position="20"/>
    </location>
</feature>
<feature type="transmembrane region" description="Helical" evidence="2">
    <location>
        <begin position="290"/>
        <end position="312"/>
    </location>
</feature>
<dbReference type="SUPFAM" id="SSF63825">
    <property type="entry name" value="YWTD domain"/>
    <property type="match status" value="1"/>
</dbReference>
<feature type="region of interest" description="Disordered" evidence="1">
    <location>
        <begin position="123"/>
        <end position="153"/>
    </location>
</feature>
<sequence>MRVVNVSGVAGSPRGSKGYVEDPAGSRVRFDKPLDVALSSDTLDLYVTDSENDAIRRVAISSGGTTTLLGGATPPLGGHKDGDGTAAWFNKPWGLSVNSNFLYLGDADNGLLRAVNITTVFAPPSPPPPPPSPPNPPLAPSPPPPPSSPPHCPPPPLPPPPPPTPPWPWGYHNPLNPPPPPPSPPPVPLLPSPPSPFHLLRRVSLHHHLPSPPEIPSGPLFPQHLLLILNHFPSFGACNAYVARTPPSPKFPPLCPPPPFPASPSPPETPASPIEVEGPSSSPENLYDSVWIYSIGIILVIIMLGGVAAVMYTRRHRVQPTDLYKPGEKSNVARVDVNPPGSGQDTPRSRPATPKDNSINFEAGKDGFIRTETLRAEATLLDIWESQYKTGSQMEPCSPVVDEIILAYLFSTGKVATESKTDRQEQQRAERRAQRAIRVSQHFTELEGEEGAAGGQPEAQVLVQPEAQAPAQLQAQAQEPIVIFEEDMEYTDSARVNLGTLPNYTGTKEEDRPKFLREFADMCENFVRQHNANVRRRLRSGAGTLTEAQMKTLRETPPDFEYLWDIVPACLAGENSQALSWWRENYERGGVVASNMDRVLKDTSEHGPLEGTIPCARPPFNEMNTGTTWVIARPVTNQDTQGEVSDEYLTDGTSLKGLTGRDGTRDTQYFYALRGFIAALDKKFMMKGTQEKVDLLTQKPQEVGQDGLTYMKMCQRREMQLNTGKVLSDEELRTFIEDCVDNLRIKVFQTRVKEQLRAQFPPPNRVTWKDLEAIVEVQDKLKGDAESWILTFLQEITRRCGCQYSTWEARQHGLDLKAIKNSIKKIESSEVVQSGEPENSKKAETPPSKKMKKEVNVAERAKKASYNKTPPPAEGVRTNDKPKCLRCFGGGWHESDPEQCRSGYKHVKMPAGFHESRLGSSKWWDAENAALRMYNLKNRFKNSDWGILVTDWQQLSNDEKDKYRAKQSPEDKQKSATGNPEALKAEYQGMVAARKTASRAGSVKSQQ</sequence>
<proteinExistence type="predicted"/>
<feature type="compositionally biased region" description="Basic and acidic residues" evidence="1">
    <location>
        <begin position="959"/>
        <end position="974"/>
    </location>
</feature>
<dbReference type="AlphaFoldDB" id="A0AAE0EQ60"/>
<reference evidence="3 4" key="1">
    <citation type="journal article" date="2015" name="Genome Biol. Evol.">
        <title>Comparative Genomics of a Bacterivorous Green Alga Reveals Evolutionary Causalities and Consequences of Phago-Mixotrophic Mode of Nutrition.</title>
        <authorList>
            <person name="Burns J.A."/>
            <person name="Paasch A."/>
            <person name="Narechania A."/>
            <person name="Kim E."/>
        </authorList>
    </citation>
    <scope>NUCLEOTIDE SEQUENCE [LARGE SCALE GENOMIC DNA]</scope>
    <source>
        <strain evidence="3 4">PLY_AMNH</strain>
    </source>
</reference>
<comment type="caution">
    <text evidence="3">The sequence shown here is derived from an EMBL/GenBank/DDBJ whole genome shotgun (WGS) entry which is preliminary data.</text>
</comment>
<gene>
    <name evidence="3" type="ORF">CYMTET_53860</name>
</gene>
<evidence type="ECO:0000313" key="4">
    <source>
        <dbReference type="Proteomes" id="UP001190700"/>
    </source>
</evidence>
<dbReference type="PANTHER" id="PTHR33472:SF28">
    <property type="entry name" value="BROMO AND FHA DOMAIN-CONTAINING PROTEIN DDB_G0267958"/>
    <property type="match status" value="1"/>
</dbReference>
<evidence type="ECO:0000256" key="1">
    <source>
        <dbReference type="SAM" id="MobiDB-lite"/>
    </source>
</evidence>
<dbReference type="Gene3D" id="2.120.10.30">
    <property type="entry name" value="TolB, C-terminal domain"/>
    <property type="match status" value="1"/>
</dbReference>
<dbReference type="Proteomes" id="UP001190700">
    <property type="component" value="Unassembled WGS sequence"/>
</dbReference>
<feature type="region of interest" description="Disordered" evidence="1">
    <location>
        <begin position="253"/>
        <end position="280"/>
    </location>
</feature>
<keyword evidence="2" id="KW-1133">Transmembrane helix</keyword>